<organism evidence="3 4">
    <name type="scientific">Cyclocybe aegerita</name>
    <name type="common">Black poplar mushroom</name>
    <name type="synonym">Agrocybe aegerita</name>
    <dbReference type="NCBI Taxonomy" id="1973307"/>
    <lineage>
        <taxon>Eukaryota</taxon>
        <taxon>Fungi</taxon>
        <taxon>Dikarya</taxon>
        <taxon>Basidiomycota</taxon>
        <taxon>Agaricomycotina</taxon>
        <taxon>Agaricomycetes</taxon>
        <taxon>Agaricomycetidae</taxon>
        <taxon>Agaricales</taxon>
        <taxon>Agaricineae</taxon>
        <taxon>Bolbitiaceae</taxon>
        <taxon>Cyclocybe</taxon>
    </lineage>
</organism>
<name>A0A8S0WA21_CYCAE</name>
<feature type="transmembrane region" description="Helical" evidence="2">
    <location>
        <begin position="196"/>
        <end position="215"/>
    </location>
</feature>
<dbReference type="Proteomes" id="UP000467700">
    <property type="component" value="Unassembled WGS sequence"/>
</dbReference>
<dbReference type="PANTHER" id="PTHR28062:SF1">
    <property type="entry name" value="TRANSMEMBRANE PROTEIN"/>
    <property type="match status" value="1"/>
</dbReference>
<evidence type="ECO:0008006" key="5">
    <source>
        <dbReference type="Google" id="ProtNLM"/>
    </source>
</evidence>
<evidence type="ECO:0000256" key="2">
    <source>
        <dbReference type="SAM" id="Phobius"/>
    </source>
</evidence>
<dbReference type="OrthoDB" id="5562676at2759"/>
<dbReference type="InterPro" id="IPR018786">
    <property type="entry name" value="Mit_KHE1"/>
</dbReference>
<comment type="caution">
    <text evidence="3">The sequence shown here is derived from an EMBL/GenBank/DDBJ whole genome shotgun (WGS) entry which is preliminary data.</text>
</comment>
<evidence type="ECO:0000313" key="3">
    <source>
        <dbReference type="EMBL" id="CAA7262776.1"/>
    </source>
</evidence>
<feature type="compositionally biased region" description="Low complexity" evidence="1">
    <location>
        <begin position="269"/>
        <end position="290"/>
    </location>
</feature>
<keyword evidence="4" id="KW-1185">Reference proteome</keyword>
<dbReference type="GO" id="GO:1902600">
    <property type="term" value="P:proton transmembrane transport"/>
    <property type="evidence" value="ECO:0007669"/>
    <property type="project" value="TreeGrafter"/>
</dbReference>
<reference evidence="3 4" key="1">
    <citation type="submission" date="2020-01" db="EMBL/GenBank/DDBJ databases">
        <authorList>
            <person name="Gupta K D."/>
        </authorList>
    </citation>
    <scope>NUCLEOTIDE SEQUENCE [LARGE SCALE GENOMIC DNA]</scope>
</reference>
<gene>
    <name evidence="3" type="ORF">AAE3_LOCUS5117</name>
</gene>
<dbReference type="GO" id="GO:0005743">
    <property type="term" value="C:mitochondrial inner membrane"/>
    <property type="evidence" value="ECO:0007669"/>
    <property type="project" value="TreeGrafter"/>
</dbReference>
<feature type="compositionally biased region" description="Low complexity" evidence="1">
    <location>
        <begin position="297"/>
        <end position="315"/>
    </location>
</feature>
<keyword evidence="2" id="KW-0812">Transmembrane</keyword>
<keyword evidence="2" id="KW-0472">Membrane</keyword>
<feature type="region of interest" description="Disordered" evidence="1">
    <location>
        <begin position="268"/>
        <end position="322"/>
    </location>
</feature>
<evidence type="ECO:0000313" key="4">
    <source>
        <dbReference type="Proteomes" id="UP000467700"/>
    </source>
</evidence>
<accession>A0A8S0WA21</accession>
<evidence type="ECO:0000256" key="1">
    <source>
        <dbReference type="SAM" id="MobiDB-lite"/>
    </source>
</evidence>
<dbReference type="AlphaFoldDB" id="A0A8S0WA21"/>
<protein>
    <recommendedName>
        <fullName evidence="5">Mitochondrial K+-H+ exchange-related-domain-containing protein</fullName>
    </recommendedName>
</protein>
<dbReference type="PANTHER" id="PTHR28062">
    <property type="entry name" value="K+-H+ EXCHANGE-LIKE PROTEIN"/>
    <property type="match status" value="1"/>
</dbReference>
<dbReference type="EMBL" id="CACVBS010000037">
    <property type="protein sequence ID" value="CAA7262776.1"/>
    <property type="molecule type" value="Genomic_DNA"/>
</dbReference>
<dbReference type="Pfam" id="PF10173">
    <property type="entry name" value="Mit_KHE1"/>
    <property type="match status" value="1"/>
</dbReference>
<proteinExistence type="predicted"/>
<sequence length="365" mass="40159">MATALQKMRIIAVPLTRPRRTIIPVSSSASVGSSSSSRSSTSVVKPSRLTYYQFQITTKKKKTVKASATEGDAHNAEKERKGWLPEEGLVNYATQKAADIWAGFGKAEGGWRLKTFQFGERLMDRMEFEEFALKSIDPSLGPSIRHLKQRPLVDEKGSGPPTIPLIFPPSIVTPSMALTELKAYTAHRIPRHRRGFWGWMLVAPLTSPFMIIPIIPNLPFFFCVWRSWSHYRAYRSSQYLQSLIEHDVIAPEASEALDEVYKLRSIAEPTPSTSTTSHSDSASSSSSSTSEPPPSSNPSAPKSSTTASSQTSSGPEPKHDVLLTRDAVPAILSIFELKPDGSAAADLYRAIEQARVRVASGREEL</sequence>
<keyword evidence="2" id="KW-1133">Transmembrane helix</keyword>
<dbReference type="GO" id="GO:0006813">
    <property type="term" value="P:potassium ion transport"/>
    <property type="evidence" value="ECO:0007669"/>
    <property type="project" value="TreeGrafter"/>
</dbReference>